<gene>
    <name evidence="5" type="ORF">BWR18_10010</name>
</gene>
<dbReference type="KEGG" id="tom:BWR18_10010"/>
<dbReference type="GO" id="GO:0016887">
    <property type="term" value="F:ATP hydrolysis activity"/>
    <property type="evidence" value="ECO:0007669"/>
    <property type="project" value="InterPro"/>
</dbReference>
<dbReference type="InterPro" id="IPR003593">
    <property type="entry name" value="AAA+_ATPase"/>
</dbReference>
<evidence type="ECO:0000313" key="5">
    <source>
        <dbReference type="EMBL" id="APX11972.1"/>
    </source>
</evidence>
<dbReference type="STRING" id="299262.BWR18_10010"/>
<dbReference type="GO" id="GO:0005524">
    <property type="term" value="F:ATP binding"/>
    <property type="evidence" value="ECO:0007669"/>
    <property type="project" value="UniProtKB-KW"/>
</dbReference>
<keyword evidence="3" id="KW-0067">ATP-binding</keyword>
<organism evidence="5 6">
    <name type="scientific">Tateyamaria omphalii</name>
    <dbReference type="NCBI Taxonomy" id="299262"/>
    <lineage>
        <taxon>Bacteria</taxon>
        <taxon>Pseudomonadati</taxon>
        <taxon>Pseudomonadota</taxon>
        <taxon>Alphaproteobacteria</taxon>
        <taxon>Rhodobacterales</taxon>
        <taxon>Roseobacteraceae</taxon>
        <taxon>Tateyamaria</taxon>
    </lineage>
</organism>
<evidence type="ECO:0000313" key="6">
    <source>
        <dbReference type="Proteomes" id="UP000186336"/>
    </source>
</evidence>
<accession>A0A1P8MVF1</accession>
<dbReference type="SMART" id="SM00382">
    <property type="entry name" value="AAA"/>
    <property type="match status" value="1"/>
</dbReference>
<dbReference type="InterPro" id="IPR027417">
    <property type="entry name" value="P-loop_NTPase"/>
</dbReference>
<evidence type="ECO:0000256" key="1">
    <source>
        <dbReference type="ARBA" id="ARBA00006914"/>
    </source>
</evidence>
<evidence type="ECO:0000256" key="2">
    <source>
        <dbReference type="ARBA" id="ARBA00022741"/>
    </source>
</evidence>
<dbReference type="Pfam" id="PF00004">
    <property type="entry name" value="AAA"/>
    <property type="match status" value="1"/>
</dbReference>
<dbReference type="InterPro" id="IPR050221">
    <property type="entry name" value="26S_Proteasome_ATPase"/>
</dbReference>
<evidence type="ECO:0000259" key="4">
    <source>
        <dbReference type="SMART" id="SM00382"/>
    </source>
</evidence>
<protein>
    <recommendedName>
        <fullName evidence="4">AAA+ ATPase domain-containing protein</fullName>
    </recommendedName>
</protein>
<keyword evidence="2" id="KW-0547">Nucleotide-binding</keyword>
<reference evidence="5 6" key="1">
    <citation type="submission" date="2017-01" db="EMBL/GenBank/DDBJ databases">
        <title>Complete genome of Tateyamaria omphalii DOK1-4 isolated from seawater in Dokdo.</title>
        <authorList>
            <person name="Kim J.H."/>
            <person name="Chi W.-J."/>
        </authorList>
    </citation>
    <scope>NUCLEOTIDE SEQUENCE [LARGE SCALE GENOMIC DNA]</scope>
    <source>
        <strain evidence="5 6">DOK1-4</strain>
    </source>
</reference>
<dbReference type="AlphaFoldDB" id="A0A1P8MVF1"/>
<dbReference type="SUPFAM" id="SSF52540">
    <property type="entry name" value="P-loop containing nucleoside triphosphate hydrolases"/>
    <property type="match status" value="1"/>
</dbReference>
<dbReference type="PANTHER" id="PTHR23073">
    <property type="entry name" value="26S PROTEASOME REGULATORY SUBUNIT"/>
    <property type="match status" value="1"/>
</dbReference>
<dbReference type="Proteomes" id="UP000186336">
    <property type="component" value="Chromosome"/>
</dbReference>
<dbReference type="CDD" id="cd19481">
    <property type="entry name" value="RecA-like_protease"/>
    <property type="match status" value="1"/>
</dbReference>
<dbReference type="InterPro" id="IPR003959">
    <property type="entry name" value="ATPase_AAA_core"/>
</dbReference>
<dbReference type="Pfam" id="PF22977">
    <property type="entry name" value="WHD"/>
    <property type="match status" value="1"/>
</dbReference>
<sequence length="693" mass="75080">MTDEGPFVYALKCLDLMVHRAALRLRARFELSADEFRGLYISDAQVDALLKARQETAAASPLCAQLATQWPVAMATLARQDRWKGLVRRLGLTVGEEQVLLIALAPHLDAKYAPLFAYLNDNIGRPYLTVDLIMRLLDWGATNPARWMLGAKGKLRRFGLLGHVPDSAPEGFALEDGLAAYLMGAPLSYAVAVEGVQVHEAPACRMPSLPPRAGFTDQLATASAHLGKQVIGLIGEAGSGRATYARDLLSQHVAAVFTVDARPLARGERPAAALRQAVVLAAISDSALLVQSAAELSADFLLRDALQLATDLNVPTLLLTDQTASLKRLCPTARPVPVSALSVTERKATWEFHLQGHGLHAEAQAIWSTADLFALRFGAIAAAVEALCPQAGSDRRLTADQLNAAARDQSSAAFSAGAAQVADRYDFDDLVLAPAVRDRINDFITATRHRRTVYETWNMQRRLGPARGLVAMFTGASGTGKSMAASVIAKALGLDLYRIELSAIVSKYIGETEKNLDAIFNAAREANAILFFDEADALFGKRSEVKEAHDRYANIECAYLLQKMERHDGIVILTTNMPRGLDAAFSRRIQFVIDFPRPDAALRETLWAGMFPPEVPLAGDVDFAFLARNFENTGGEIRNIALDAALRTAGQPGAKITMQALLKAVERQLVKQGRAPTAAAFKQHFKLVQQATG</sequence>
<keyword evidence="6" id="KW-1185">Reference proteome</keyword>
<evidence type="ECO:0000256" key="3">
    <source>
        <dbReference type="ARBA" id="ARBA00022840"/>
    </source>
</evidence>
<dbReference type="RefSeq" id="WP_076627906.1">
    <property type="nucleotide sequence ID" value="NZ_CP019312.1"/>
</dbReference>
<dbReference type="Gene3D" id="3.40.50.300">
    <property type="entry name" value="P-loop containing nucleotide triphosphate hydrolases"/>
    <property type="match status" value="1"/>
</dbReference>
<dbReference type="EMBL" id="CP019312">
    <property type="protein sequence ID" value="APX11972.1"/>
    <property type="molecule type" value="Genomic_DNA"/>
</dbReference>
<feature type="domain" description="AAA+ ATPase" evidence="4">
    <location>
        <begin position="467"/>
        <end position="599"/>
    </location>
</feature>
<dbReference type="InterPro" id="IPR054472">
    <property type="entry name" value="WHD"/>
</dbReference>
<proteinExistence type="inferred from homology"/>
<comment type="similarity">
    <text evidence="1">Belongs to the AAA ATPase family.</text>
</comment>
<name>A0A1P8MVF1_9RHOB</name>